<evidence type="ECO:0000256" key="4">
    <source>
        <dbReference type="PROSITE-ProRule" id="PRU00284"/>
    </source>
</evidence>
<dbReference type="InterPro" id="IPR004090">
    <property type="entry name" value="Chemotax_Me-accpt_rcpt"/>
</dbReference>
<dbReference type="SUPFAM" id="SSF58104">
    <property type="entry name" value="Methyl-accepting chemotaxis protein (MCP) signaling domain"/>
    <property type="match status" value="1"/>
</dbReference>
<evidence type="ECO:0000313" key="8">
    <source>
        <dbReference type="EMBL" id="MBW8183323.1"/>
    </source>
</evidence>
<dbReference type="RefSeq" id="WP_220108942.1">
    <property type="nucleotide sequence ID" value="NZ_JAHZST010000003.1"/>
</dbReference>
<dbReference type="EMBL" id="JAHZST010000003">
    <property type="protein sequence ID" value="MBW8183323.1"/>
    <property type="molecule type" value="Genomic_DNA"/>
</dbReference>
<keyword evidence="5" id="KW-0472">Membrane</keyword>
<dbReference type="PROSITE" id="PS51257">
    <property type="entry name" value="PROKAR_LIPOPROTEIN"/>
    <property type="match status" value="1"/>
</dbReference>
<dbReference type="Gene3D" id="1.10.287.950">
    <property type="entry name" value="Methyl-accepting chemotaxis protein"/>
    <property type="match status" value="1"/>
</dbReference>
<dbReference type="PRINTS" id="PR00260">
    <property type="entry name" value="CHEMTRNSDUCR"/>
</dbReference>
<dbReference type="Pfam" id="PF00015">
    <property type="entry name" value="MCPsignal"/>
    <property type="match status" value="1"/>
</dbReference>
<comment type="subcellular location">
    <subcellularLocation>
        <location evidence="1">Membrane</location>
    </subcellularLocation>
</comment>
<reference evidence="8 9" key="1">
    <citation type="submission" date="2021-07" db="EMBL/GenBank/DDBJ databases">
        <title>Shewanella sp. nov, isolated from SCS.</title>
        <authorList>
            <person name="Cao W.R."/>
        </authorList>
    </citation>
    <scope>NUCLEOTIDE SEQUENCE [LARGE SCALE GENOMIC DNA]</scope>
    <source>
        <strain evidence="8 9">NR704-98</strain>
    </source>
</reference>
<keyword evidence="2 4" id="KW-0807">Transducer</keyword>
<dbReference type="PANTHER" id="PTHR32089">
    <property type="entry name" value="METHYL-ACCEPTING CHEMOTAXIS PROTEIN MCPB"/>
    <property type="match status" value="1"/>
</dbReference>
<evidence type="ECO:0000256" key="2">
    <source>
        <dbReference type="ARBA" id="ARBA00023224"/>
    </source>
</evidence>
<dbReference type="PROSITE" id="PS50111">
    <property type="entry name" value="CHEMOTAXIS_TRANSDUC_2"/>
    <property type="match status" value="1"/>
</dbReference>
<keyword evidence="5" id="KW-1133">Transmembrane helix</keyword>
<evidence type="ECO:0000313" key="9">
    <source>
        <dbReference type="Proteomes" id="UP001195963"/>
    </source>
</evidence>
<evidence type="ECO:0000256" key="3">
    <source>
        <dbReference type="ARBA" id="ARBA00029447"/>
    </source>
</evidence>
<feature type="domain" description="Methyl-accepting transducer" evidence="6">
    <location>
        <begin position="501"/>
        <end position="737"/>
    </location>
</feature>
<keyword evidence="9" id="KW-1185">Reference proteome</keyword>
<protein>
    <submittedName>
        <fullName evidence="8">Methyl-accepting chemotaxis protein</fullName>
    </submittedName>
</protein>
<sequence>MQIRAKLSLLFGTITASFLIIACIAVGLIAYKMGQEIIHEQAENHLTSIRDIKKDQIERYYSTLKRQVQTLSNDRMIITAMEELKQAYKDFPQLTEDGRQPQELQRYYQQEFSRQFDSLNPEERINTNRLLTGLSPQALALQQSYIALNPNPLGEKDKLLNAGDGSQYSQLHQEYHPHISDFLQKFSYYDIFLIDDLTGNIVYSVFKELDFATSLIDGPYADSGIAEAYRAANKTGNRDLTVISNFKPYLPSYMGPAAFIASPIYKDTQKIGVLIFQAPIDEINAIMTFNHNWASSGLGDTGEAYLIDENQKMQSVSRFLLEDKPAYLAALASSGVSPKEVNAIDTKNTSIGLQKVDSPGVRAALAGEHGFATFPDYRNVEVLSAYAPLEIEGVELAILSEIDVAEAFASQSVLASNITTWSLGIILLLVSASSLIGWIVAGQITKPINTVVNSLNQIAEAGGDLTQRIDSTRRDETGRLAVGFNGFVSKIHTVISDVADNTKALSDTANSLSVITQQASSGAIDQQSNSDVMAAAMAEMSVTIKEVSHNTQQALDAVHAAESKAEIGKVEVKHTISMMTELSTQVGVTSTALTQVVNQSQQITSLLNIINDMAEQTNLLALNAAIEAARAGDHGRGFSVVADEVRSLASRVQSSTEDIRDVVAKLNTSVTDANEAMLIGKDQSAQSLEQAEKAGTALEEITRSTMNIEDISTMIAAAMEQQSVATEEILRSITNISVVASQTATGSEQQANMSDNLRKMAEQLDFSIAKFTV</sequence>
<evidence type="ECO:0000259" key="7">
    <source>
        <dbReference type="PROSITE" id="PS50885"/>
    </source>
</evidence>
<evidence type="ECO:0000259" key="6">
    <source>
        <dbReference type="PROSITE" id="PS50111"/>
    </source>
</evidence>
<comment type="caution">
    <text evidence="8">The sequence shown here is derived from an EMBL/GenBank/DDBJ whole genome shotgun (WGS) entry which is preliminary data.</text>
</comment>
<evidence type="ECO:0000256" key="5">
    <source>
        <dbReference type="SAM" id="Phobius"/>
    </source>
</evidence>
<feature type="transmembrane region" description="Helical" evidence="5">
    <location>
        <begin position="7"/>
        <end position="31"/>
    </location>
</feature>
<name>A0ABS7E0S9_9GAMM</name>
<comment type="similarity">
    <text evidence="3">Belongs to the methyl-accepting chemotaxis (MCP) protein family.</text>
</comment>
<dbReference type="Proteomes" id="UP001195963">
    <property type="component" value="Unassembled WGS sequence"/>
</dbReference>
<dbReference type="CDD" id="cd06225">
    <property type="entry name" value="HAMP"/>
    <property type="match status" value="1"/>
</dbReference>
<dbReference type="PANTHER" id="PTHR32089:SF112">
    <property type="entry name" value="LYSOZYME-LIKE PROTEIN-RELATED"/>
    <property type="match status" value="1"/>
</dbReference>
<keyword evidence="5" id="KW-0812">Transmembrane</keyword>
<evidence type="ECO:0000256" key="1">
    <source>
        <dbReference type="ARBA" id="ARBA00004370"/>
    </source>
</evidence>
<dbReference type="PROSITE" id="PS50885">
    <property type="entry name" value="HAMP"/>
    <property type="match status" value="1"/>
</dbReference>
<dbReference type="Pfam" id="PF00672">
    <property type="entry name" value="HAMP"/>
    <property type="match status" value="1"/>
</dbReference>
<gene>
    <name evidence="8" type="ORF">K0625_06565</name>
</gene>
<dbReference type="InterPro" id="IPR004089">
    <property type="entry name" value="MCPsignal_dom"/>
</dbReference>
<dbReference type="InterPro" id="IPR003660">
    <property type="entry name" value="HAMP_dom"/>
</dbReference>
<proteinExistence type="inferred from homology"/>
<organism evidence="8 9">
    <name type="scientific">Shewanella nanhaiensis</name>
    <dbReference type="NCBI Taxonomy" id="2864872"/>
    <lineage>
        <taxon>Bacteria</taxon>
        <taxon>Pseudomonadati</taxon>
        <taxon>Pseudomonadota</taxon>
        <taxon>Gammaproteobacteria</taxon>
        <taxon>Alteromonadales</taxon>
        <taxon>Shewanellaceae</taxon>
        <taxon>Shewanella</taxon>
    </lineage>
</organism>
<dbReference type="CDD" id="cd11386">
    <property type="entry name" value="MCP_signal"/>
    <property type="match status" value="1"/>
</dbReference>
<dbReference type="SMART" id="SM00283">
    <property type="entry name" value="MA"/>
    <property type="match status" value="1"/>
</dbReference>
<feature type="domain" description="HAMP" evidence="7">
    <location>
        <begin position="442"/>
        <end position="496"/>
    </location>
</feature>
<dbReference type="SMART" id="SM00304">
    <property type="entry name" value="HAMP"/>
    <property type="match status" value="2"/>
</dbReference>
<accession>A0ABS7E0S9</accession>
<dbReference type="Gene3D" id="3.30.450.20">
    <property type="entry name" value="PAS domain"/>
    <property type="match status" value="1"/>
</dbReference>